<dbReference type="PANTHER" id="PTHR43656:SF2">
    <property type="entry name" value="BINDING OXIDOREDUCTASE, PUTATIVE (AFU_ORTHOLOGUE AFUA_2G08260)-RELATED"/>
    <property type="match status" value="1"/>
</dbReference>
<dbReference type="RefSeq" id="WP_023388356.1">
    <property type="nucleotide sequence ID" value="NZ_AXUN02000188.1"/>
</dbReference>
<dbReference type="PANTHER" id="PTHR43656">
    <property type="entry name" value="BINDING OXIDOREDUCTASE, PUTATIVE (AFU_ORTHOLOGUE AFUA_2G08260)-RELATED"/>
    <property type="match status" value="1"/>
</dbReference>
<keyword evidence="2" id="KW-0560">Oxidoreductase</keyword>
<dbReference type="Proteomes" id="UP000017747">
    <property type="component" value="Unassembled WGS sequence"/>
</dbReference>
<feature type="domain" description="NADH:flavin oxidoreductase/NADH oxidase N-terminal" evidence="3">
    <location>
        <begin position="6"/>
        <end position="329"/>
    </location>
</feature>
<evidence type="ECO:0000313" key="5">
    <source>
        <dbReference type="Proteomes" id="UP000017747"/>
    </source>
</evidence>
<organism evidence="4 5">
    <name type="scientific">Youngiibacter fragilis 232.1</name>
    <dbReference type="NCBI Taxonomy" id="994573"/>
    <lineage>
        <taxon>Bacteria</taxon>
        <taxon>Bacillati</taxon>
        <taxon>Bacillota</taxon>
        <taxon>Clostridia</taxon>
        <taxon>Eubacteriales</taxon>
        <taxon>Clostridiaceae</taxon>
        <taxon>Youngiibacter</taxon>
    </lineage>
</organism>
<evidence type="ECO:0000256" key="2">
    <source>
        <dbReference type="ARBA" id="ARBA00023002"/>
    </source>
</evidence>
<proteinExistence type="predicted"/>
<keyword evidence="1" id="KW-0285">Flavoprotein</keyword>
<sequence length="335" mass="36376">MAILTTPLKINKLTIKNRLVMPPMALANLPDGYVNEKLIDYYDEKSKDSAFGLVIIEHSYISREGRAKPTQLSVAADDTVEGLKKLADIIHRNGSKAVMQINHAGSFIRGEGENPPCVAPSEVPHPIGGLIPREMTKEEIEELPGLFRAAARRVKAAGFDGVEIHSAHSYLLNQFYSPLTNKRTDEYGGTLENRIRLHLEVIKEVRAEVGQDFPVMLRLGACDFEEGGITVEDSVFAAKAFEEAGIDAIDITGSMKGYTAPDGNAEEGYFSIMSRPIKLAVSIPVLLTGGIVTAAGAERMLESGNADLIGVGRMVMKDSHWAKKAIDELSGNSLI</sequence>
<dbReference type="CDD" id="cd02803">
    <property type="entry name" value="OYE_like_FMN_family"/>
    <property type="match status" value="1"/>
</dbReference>
<gene>
    <name evidence="4" type="ORF">T472_0213280</name>
</gene>
<dbReference type="EMBL" id="AXUN02000188">
    <property type="protein sequence ID" value="ETA80152.1"/>
    <property type="molecule type" value="Genomic_DNA"/>
</dbReference>
<evidence type="ECO:0000256" key="1">
    <source>
        <dbReference type="ARBA" id="ARBA00022630"/>
    </source>
</evidence>
<dbReference type="GO" id="GO:0016491">
    <property type="term" value="F:oxidoreductase activity"/>
    <property type="evidence" value="ECO:0007669"/>
    <property type="project" value="UniProtKB-KW"/>
</dbReference>
<name>V7I5A8_9CLOT</name>
<comment type="caution">
    <text evidence="4">The sequence shown here is derived from an EMBL/GenBank/DDBJ whole genome shotgun (WGS) entry which is preliminary data.</text>
</comment>
<accession>V7I5A8</accession>
<dbReference type="OrthoDB" id="9772736at2"/>
<dbReference type="Pfam" id="PF00724">
    <property type="entry name" value="Oxidored_FMN"/>
    <property type="match status" value="1"/>
</dbReference>
<dbReference type="STRING" id="994573.T472_0213280"/>
<dbReference type="InterPro" id="IPR013785">
    <property type="entry name" value="Aldolase_TIM"/>
</dbReference>
<evidence type="ECO:0000313" key="4">
    <source>
        <dbReference type="EMBL" id="ETA80152.1"/>
    </source>
</evidence>
<evidence type="ECO:0000259" key="3">
    <source>
        <dbReference type="Pfam" id="PF00724"/>
    </source>
</evidence>
<protein>
    <submittedName>
        <fullName evidence="4">NADH oxidase</fullName>
    </submittedName>
</protein>
<dbReference type="GO" id="GO:0010181">
    <property type="term" value="F:FMN binding"/>
    <property type="evidence" value="ECO:0007669"/>
    <property type="project" value="InterPro"/>
</dbReference>
<dbReference type="eggNOG" id="COG1902">
    <property type="taxonomic scope" value="Bacteria"/>
</dbReference>
<keyword evidence="5" id="KW-1185">Reference proteome</keyword>
<dbReference type="SUPFAM" id="SSF51395">
    <property type="entry name" value="FMN-linked oxidoreductases"/>
    <property type="match status" value="1"/>
</dbReference>
<reference evidence="4 5" key="1">
    <citation type="journal article" date="2014" name="Genome Announc.">
        <title>Genome Sequence of Youngiibacter fragilis, the Type Strain of the Genus Youngiibacter.</title>
        <authorList>
            <person name="Wawrik C.B."/>
            <person name="Callaghan A.V."/>
            <person name="Stamps B.W."/>
            <person name="Wawrik B."/>
        </authorList>
    </citation>
    <scope>NUCLEOTIDE SEQUENCE [LARGE SCALE GENOMIC DNA]</scope>
    <source>
        <strain evidence="4 5">232.1</strain>
    </source>
</reference>
<dbReference type="Gene3D" id="3.20.20.70">
    <property type="entry name" value="Aldolase class I"/>
    <property type="match status" value="1"/>
</dbReference>
<dbReference type="PATRIC" id="fig|994573.3.peg.2484"/>
<dbReference type="InterPro" id="IPR001155">
    <property type="entry name" value="OxRdtase_FMN_N"/>
</dbReference>
<dbReference type="AlphaFoldDB" id="V7I5A8"/>
<dbReference type="InterPro" id="IPR051799">
    <property type="entry name" value="NADH_flavin_oxidoreductase"/>
</dbReference>